<name>A0ABR0PA28_GOSAR</name>
<accession>A0ABR0PA28</accession>
<gene>
    <name evidence="10" type="ORF">PVK06_022951</name>
</gene>
<evidence type="ECO:0000256" key="4">
    <source>
        <dbReference type="ARBA" id="ARBA00022679"/>
    </source>
</evidence>
<dbReference type="SUPFAM" id="SSF52540">
    <property type="entry name" value="P-loop containing nucleoside triphosphate hydrolases"/>
    <property type="match status" value="1"/>
</dbReference>
<evidence type="ECO:0000256" key="5">
    <source>
        <dbReference type="ARBA" id="ARBA00022727"/>
    </source>
</evidence>
<dbReference type="InterPro" id="IPR027417">
    <property type="entry name" value="P-loop_NTPase"/>
</dbReference>
<dbReference type="InterPro" id="IPR039430">
    <property type="entry name" value="Thymidylate_kin-like_dom"/>
</dbReference>
<dbReference type="PROSITE" id="PS01331">
    <property type="entry name" value="THYMIDYLATE_KINASE"/>
    <property type="match status" value="1"/>
</dbReference>
<reference evidence="10 11" key="1">
    <citation type="submission" date="2023-03" db="EMBL/GenBank/DDBJ databases">
        <title>WGS of Gossypium arboreum.</title>
        <authorList>
            <person name="Yu D."/>
        </authorList>
    </citation>
    <scope>NUCLEOTIDE SEQUENCE [LARGE SCALE GENOMIC DNA]</scope>
    <source>
        <tissue evidence="10">Leaf</tissue>
    </source>
</reference>
<evidence type="ECO:0000259" key="9">
    <source>
        <dbReference type="Pfam" id="PF02223"/>
    </source>
</evidence>
<keyword evidence="4" id="KW-0808">Transferase</keyword>
<proteinExistence type="inferred from homology"/>
<organism evidence="10 11">
    <name type="scientific">Gossypium arboreum</name>
    <name type="common">Tree cotton</name>
    <name type="synonym">Gossypium nanking</name>
    <dbReference type="NCBI Taxonomy" id="29729"/>
    <lineage>
        <taxon>Eukaryota</taxon>
        <taxon>Viridiplantae</taxon>
        <taxon>Streptophyta</taxon>
        <taxon>Embryophyta</taxon>
        <taxon>Tracheophyta</taxon>
        <taxon>Spermatophyta</taxon>
        <taxon>Magnoliopsida</taxon>
        <taxon>eudicotyledons</taxon>
        <taxon>Gunneridae</taxon>
        <taxon>Pentapetalae</taxon>
        <taxon>rosids</taxon>
        <taxon>malvids</taxon>
        <taxon>Malvales</taxon>
        <taxon>Malvaceae</taxon>
        <taxon>Malvoideae</taxon>
        <taxon>Gossypium</taxon>
    </lineage>
</organism>
<keyword evidence="5" id="KW-0545">Nucleotide biosynthesis</keyword>
<evidence type="ECO:0000313" key="10">
    <source>
        <dbReference type="EMBL" id="KAK5818020.1"/>
    </source>
</evidence>
<keyword evidence="7" id="KW-0418">Kinase</keyword>
<keyword evidence="11" id="KW-1185">Reference proteome</keyword>
<dbReference type="Pfam" id="PF02223">
    <property type="entry name" value="Thymidylate_kin"/>
    <property type="match status" value="1"/>
</dbReference>
<dbReference type="PANTHER" id="PTHR10344:SF1">
    <property type="entry name" value="THYMIDYLATE KINASE"/>
    <property type="match status" value="1"/>
</dbReference>
<evidence type="ECO:0000256" key="2">
    <source>
        <dbReference type="ARBA" id="ARBA00009776"/>
    </source>
</evidence>
<dbReference type="Gene3D" id="3.40.50.300">
    <property type="entry name" value="P-loop containing nucleotide triphosphate hydrolases"/>
    <property type="match status" value="1"/>
</dbReference>
<sequence>MAAVPLRNFDDFLVRRRSLNLRLNLSCKFPLRSIRMEISDNCTPLSANNESRGTLVVFEGLDRSGKTSQCGRLVLYLEGLGHSVEIWRFPDRTTSVGQMISAYLTNKSQLDDHTIHLLFSANRWEKRSMMETKMKAGTTLIVDRYSYSGVAFSTAKGLDFEWCKAPETGLIAPDLVVYLEITPEVSHALNCSFFFFLMNPCLSSIKTHQIQSKSGLFPIFCTSKPSTKNLKTCKNCKSQFDPLLNHPRACHFHTAHFGGETKRKFESVYAGGTMDTPESGKVFQYWHCCGSEDPFDPGCTAAPHASYDD</sequence>
<dbReference type="PANTHER" id="PTHR10344">
    <property type="entry name" value="THYMIDYLATE KINASE"/>
    <property type="match status" value="1"/>
</dbReference>
<evidence type="ECO:0000256" key="7">
    <source>
        <dbReference type="ARBA" id="ARBA00022777"/>
    </source>
</evidence>
<dbReference type="NCBIfam" id="TIGR00041">
    <property type="entry name" value="DTMP_kinase"/>
    <property type="match status" value="1"/>
</dbReference>
<keyword evidence="6" id="KW-0547">Nucleotide-binding</keyword>
<protein>
    <recommendedName>
        <fullName evidence="3">dTMP kinase</fullName>
        <ecNumber evidence="3">2.7.4.9</ecNumber>
    </recommendedName>
</protein>
<evidence type="ECO:0000256" key="1">
    <source>
        <dbReference type="ARBA" id="ARBA00004992"/>
    </source>
</evidence>
<comment type="caution">
    <text evidence="10">The sequence shown here is derived from an EMBL/GenBank/DDBJ whole genome shotgun (WGS) entry which is preliminary data.</text>
</comment>
<comment type="pathway">
    <text evidence="1">Pyrimidine metabolism; dTTP biosynthesis.</text>
</comment>
<dbReference type="InterPro" id="IPR018094">
    <property type="entry name" value="Thymidylate_kinase"/>
</dbReference>
<evidence type="ECO:0000256" key="3">
    <source>
        <dbReference type="ARBA" id="ARBA00012980"/>
    </source>
</evidence>
<keyword evidence="8" id="KW-0067">ATP-binding</keyword>
<dbReference type="EMBL" id="JARKNE010000007">
    <property type="protein sequence ID" value="KAK5818020.1"/>
    <property type="molecule type" value="Genomic_DNA"/>
</dbReference>
<evidence type="ECO:0000256" key="8">
    <source>
        <dbReference type="ARBA" id="ARBA00022840"/>
    </source>
</evidence>
<evidence type="ECO:0000256" key="6">
    <source>
        <dbReference type="ARBA" id="ARBA00022741"/>
    </source>
</evidence>
<evidence type="ECO:0000313" key="11">
    <source>
        <dbReference type="Proteomes" id="UP001358586"/>
    </source>
</evidence>
<comment type="similarity">
    <text evidence="2">Belongs to the thymidylate kinase family.</text>
</comment>
<feature type="domain" description="Thymidylate kinase-like" evidence="9">
    <location>
        <begin position="58"/>
        <end position="186"/>
    </location>
</feature>
<dbReference type="InterPro" id="IPR018095">
    <property type="entry name" value="Thymidylate_kin_CS"/>
</dbReference>
<dbReference type="EC" id="2.7.4.9" evidence="3"/>
<dbReference type="Proteomes" id="UP001358586">
    <property type="component" value="Chromosome 7"/>
</dbReference>